<name>A0A1W9ZXF1_MYCAN</name>
<dbReference type="Pfam" id="PF02518">
    <property type="entry name" value="HATPase_c"/>
    <property type="match status" value="1"/>
</dbReference>
<evidence type="ECO:0000256" key="5">
    <source>
        <dbReference type="ARBA" id="ARBA00022679"/>
    </source>
</evidence>
<dbReference type="Proteomes" id="UP000192284">
    <property type="component" value="Unassembled WGS sequence"/>
</dbReference>
<dbReference type="GO" id="GO:0000155">
    <property type="term" value="F:phosphorelay sensor kinase activity"/>
    <property type="evidence" value="ECO:0007669"/>
    <property type="project" value="InterPro"/>
</dbReference>
<dbReference type="EMBL" id="MVHE01000010">
    <property type="protein sequence ID" value="ORA22469.1"/>
    <property type="molecule type" value="Genomic_DNA"/>
</dbReference>
<evidence type="ECO:0000313" key="13">
    <source>
        <dbReference type="EMBL" id="ORA22469.1"/>
    </source>
</evidence>
<dbReference type="Gene3D" id="3.30.450.20">
    <property type="entry name" value="PAS domain"/>
    <property type="match status" value="2"/>
</dbReference>
<dbReference type="InterPro" id="IPR036890">
    <property type="entry name" value="HATPase_C_sf"/>
</dbReference>
<keyword evidence="5" id="KW-0808">Transferase</keyword>
<dbReference type="InterPro" id="IPR000700">
    <property type="entry name" value="PAS-assoc_C"/>
</dbReference>
<dbReference type="Pfam" id="PF00512">
    <property type="entry name" value="HisKA"/>
    <property type="match status" value="1"/>
</dbReference>
<feature type="domain" description="Response regulatory" evidence="10">
    <location>
        <begin position="605"/>
        <end position="720"/>
    </location>
</feature>
<keyword evidence="4 8" id="KW-0597">Phosphoprotein</keyword>
<evidence type="ECO:0000256" key="1">
    <source>
        <dbReference type="ARBA" id="ARBA00000085"/>
    </source>
</evidence>
<dbReference type="Pfam" id="PF13188">
    <property type="entry name" value="PAS_8"/>
    <property type="match status" value="1"/>
</dbReference>
<dbReference type="SUPFAM" id="SSF47384">
    <property type="entry name" value="Homodimeric domain of signal transducing histidine kinase"/>
    <property type="match status" value="1"/>
</dbReference>
<evidence type="ECO:0000259" key="11">
    <source>
        <dbReference type="PROSITE" id="PS50112"/>
    </source>
</evidence>
<dbReference type="Pfam" id="PF00072">
    <property type="entry name" value="Response_reg"/>
    <property type="match status" value="1"/>
</dbReference>
<sequence>MALRMSEFDWAASSLGPVHSWSRSLRTAVGICLSSRYPMVIWWGSGLVLLYNDAWIPILGPEKHPALGQIGRQVWPEMWHIIGTQLAGVLATGEATWSDDQLLPAMRFGYLEEAYFTYSYSAIHDEMGSVSGVFTAVTETTQRVLSERRLSMLTALGEATGLASAGSSASVEDVYEAAMTALSRNRADVPFAAVYRRSAGERPGGLAAAMGVADRSLLEPETDLWPGLWSISAPTIASVSTRCAQAIAPGASPVGDWPPASALLLPLQSAGQNAPAAVLVLGITVYREFDEQFRGFLDLTAAQISRAVSDIVSYQAERSRAQALADLDRAKSEFFANVSHEFRTPLALIAGPSEDGLVDATEPLGPRQRERFEIVSRNAARLRRLVDDLLDFSQIEAGHRQPEWQLVDLGAVTQELVLSFQPAASRAGLALGTDISLLNQPVLVDIGMWEKIVLNLLSNAVKYTMAGHIDVEFGETADRLTLSVSDTGIGIPDSEQPKVFERFHRVRGHDGRSHEGAGIGLALVAELVRLHDGEVFVTSQKDVGTTFTVQLPKRSGCAEAATGSPRERRSGRAAAYVDEALQWSDAAGGEGGPERDDDSASKDACVLIVEDNADMRAFIRNALSPHWRVLEATDGREGLRLAHTEHPDLVLTDVMMPKIDGFGLLSELRADSRTASVPVIFLSARAGQEAAVGGLNAGADDYLVKPFSTIELVARVRSNLEMGRFRNREADFRRALIDSMQEGFFVADDKGTITEANHAFCDLTGYSADGLPYPWPQPWIPSRRTDAEGWAVHREAYRRYLAEGGGNYTVPLHRPDGRVVWIACSTARVSEPHTRQPRYVGTARDITAEYRARQRDATLARFAGALTPHGSSTALLRAGARQLQEEFRAARVIAGLWPVRETTPQLFMWPDTEISYEQWQRLCSALDESRYLSSSVAERRADDNTVVYSVPLAGVASAIAMEVAVYQGDTDNRELFGLLTSHLAQALATARELEQARAVALTLQHSILGPTDLPHGFAVRYTPAVEPLEVGGDWYDVIPLDITHIGIVVGDCVGRGLSAAAVMGQLRSAARALLLQTADPARALDGLDYFARTLPDARCTTVFCAVIDTAACTVNYSSAGHPPAAIVDDATGPVLLDAAQQLPLATHPTNQPRPQATTRLPPGATLMVYTDGLIERRGEPLTQGILRAAAVVRLMHEQPPEAIADRVISELAPCGGYDDDLALLLFRQPPAPLIFTLPAAPKSLADIRSQLRRWLSTAAIDHAIAHKVLLAVGEATSNAVEHAGGPSDLPVKLTVTAQILANQLTLTIDDTGQWRPAAASANRGHGMHVMEALVDTMQLRCGADGTSVELGIEL</sequence>
<dbReference type="InterPro" id="IPR001932">
    <property type="entry name" value="PPM-type_phosphatase-like_dom"/>
</dbReference>
<feature type="domain" description="PAS" evidence="11">
    <location>
        <begin position="729"/>
        <end position="771"/>
    </location>
</feature>
<reference evidence="13 14" key="1">
    <citation type="submission" date="2017-02" db="EMBL/GenBank/DDBJ databases">
        <title>The new phylogeny of genus Mycobacterium.</title>
        <authorList>
            <person name="Tortoli E."/>
            <person name="Trovato A."/>
            <person name="Cirillo D.M."/>
        </authorList>
    </citation>
    <scope>NUCLEOTIDE SEQUENCE [LARGE SCALE GENOMIC DNA]</scope>
    <source>
        <strain evidence="13 14">DSM 45057</strain>
    </source>
</reference>
<protein>
    <recommendedName>
        <fullName evidence="3">histidine kinase</fullName>
        <ecNumber evidence="3">2.7.13.3</ecNumber>
    </recommendedName>
</protein>
<dbReference type="InterPro" id="IPR036097">
    <property type="entry name" value="HisK_dim/P_sf"/>
</dbReference>
<evidence type="ECO:0000256" key="2">
    <source>
        <dbReference type="ARBA" id="ARBA00004236"/>
    </source>
</evidence>
<dbReference type="EC" id="2.7.13.3" evidence="3"/>
<dbReference type="CDD" id="cd17574">
    <property type="entry name" value="REC_OmpR"/>
    <property type="match status" value="1"/>
</dbReference>
<dbReference type="FunFam" id="3.30.565.10:FF:000006">
    <property type="entry name" value="Sensor histidine kinase WalK"/>
    <property type="match status" value="1"/>
</dbReference>
<dbReference type="SMART" id="SM00387">
    <property type="entry name" value="HATPase_c"/>
    <property type="match status" value="1"/>
</dbReference>
<evidence type="ECO:0000259" key="10">
    <source>
        <dbReference type="PROSITE" id="PS50110"/>
    </source>
</evidence>
<evidence type="ECO:0000256" key="4">
    <source>
        <dbReference type="ARBA" id="ARBA00022553"/>
    </source>
</evidence>
<evidence type="ECO:0000259" key="12">
    <source>
        <dbReference type="PROSITE" id="PS50113"/>
    </source>
</evidence>
<dbReference type="CDD" id="cd00082">
    <property type="entry name" value="HisKA"/>
    <property type="match status" value="1"/>
</dbReference>
<dbReference type="InterPro" id="IPR011006">
    <property type="entry name" value="CheY-like_superfamily"/>
</dbReference>
<accession>A0A1W9ZXF1</accession>
<dbReference type="SMART" id="SM00448">
    <property type="entry name" value="REC"/>
    <property type="match status" value="1"/>
</dbReference>
<dbReference type="InterPro" id="IPR005467">
    <property type="entry name" value="His_kinase_dom"/>
</dbReference>
<keyword evidence="7" id="KW-0902">Two-component regulatory system</keyword>
<comment type="catalytic activity">
    <reaction evidence="1">
        <text>ATP + protein L-histidine = ADP + protein N-phospho-L-histidine.</text>
        <dbReference type="EC" id="2.7.13.3"/>
    </reaction>
</comment>
<dbReference type="PROSITE" id="PS50112">
    <property type="entry name" value="PAS"/>
    <property type="match status" value="1"/>
</dbReference>
<dbReference type="OrthoDB" id="163538at2"/>
<proteinExistence type="predicted"/>
<feature type="modified residue" description="4-aspartylphosphate" evidence="8">
    <location>
        <position position="653"/>
    </location>
</feature>
<dbReference type="InterPro" id="IPR001789">
    <property type="entry name" value="Sig_transdc_resp-reg_receiver"/>
</dbReference>
<evidence type="ECO:0000259" key="9">
    <source>
        <dbReference type="PROSITE" id="PS50109"/>
    </source>
</evidence>
<dbReference type="InterPro" id="IPR036457">
    <property type="entry name" value="PPM-type-like_dom_sf"/>
</dbReference>
<feature type="domain" description="Histidine kinase" evidence="9">
    <location>
        <begin position="337"/>
        <end position="555"/>
    </location>
</feature>
<dbReference type="InterPro" id="IPR003661">
    <property type="entry name" value="HisK_dim/P_dom"/>
</dbReference>
<feature type="domain" description="PAC" evidence="12">
    <location>
        <begin position="806"/>
        <end position="858"/>
    </location>
</feature>
<evidence type="ECO:0000256" key="8">
    <source>
        <dbReference type="PROSITE-ProRule" id="PRU00169"/>
    </source>
</evidence>
<keyword evidence="14" id="KW-1185">Reference proteome</keyword>
<dbReference type="Gene3D" id="3.40.50.2300">
    <property type="match status" value="1"/>
</dbReference>
<dbReference type="SUPFAM" id="SSF52172">
    <property type="entry name" value="CheY-like"/>
    <property type="match status" value="1"/>
</dbReference>
<dbReference type="PROSITE" id="PS50113">
    <property type="entry name" value="PAC"/>
    <property type="match status" value="1"/>
</dbReference>
<dbReference type="InterPro" id="IPR035965">
    <property type="entry name" value="PAS-like_dom_sf"/>
</dbReference>
<gene>
    <name evidence="13" type="ORF">BST12_09775</name>
</gene>
<comment type="caution">
    <text evidence="13">The sequence shown here is derived from an EMBL/GenBank/DDBJ whole genome shotgun (WGS) entry which is preliminary data.</text>
</comment>
<dbReference type="InterPro" id="IPR003594">
    <property type="entry name" value="HATPase_dom"/>
</dbReference>
<dbReference type="InterPro" id="IPR004358">
    <property type="entry name" value="Sig_transdc_His_kin-like_C"/>
</dbReference>
<dbReference type="PANTHER" id="PTHR43547:SF2">
    <property type="entry name" value="HYBRID SIGNAL TRANSDUCTION HISTIDINE KINASE C"/>
    <property type="match status" value="1"/>
</dbReference>
<dbReference type="SMART" id="SM00331">
    <property type="entry name" value="PP2C_SIG"/>
    <property type="match status" value="1"/>
</dbReference>
<dbReference type="SUPFAM" id="SSF55785">
    <property type="entry name" value="PYP-like sensor domain (PAS domain)"/>
    <property type="match status" value="2"/>
</dbReference>
<dbReference type="NCBIfam" id="TIGR00229">
    <property type="entry name" value="sensory_box"/>
    <property type="match status" value="1"/>
</dbReference>
<dbReference type="GO" id="GO:0005886">
    <property type="term" value="C:plasma membrane"/>
    <property type="evidence" value="ECO:0007669"/>
    <property type="project" value="UniProtKB-SubCell"/>
</dbReference>
<dbReference type="Gene3D" id="3.30.565.10">
    <property type="entry name" value="Histidine kinase-like ATPase, C-terminal domain"/>
    <property type="match status" value="2"/>
</dbReference>
<dbReference type="InterPro" id="IPR000014">
    <property type="entry name" value="PAS"/>
</dbReference>
<evidence type="ECO:0000313" key="14">
    <source>
        <dbReference type="Proteomes" id="UP000192284"/>
    </source>
</evidence>
<dbReference type="Gene3D" id="1.10.287.130">
    <property type="match status" value="1"/>
</dbReference>
<dbReference type="SMART" id="SM00388">
    <property type="entry name" value="HisKA"/>
    <property type="match status" value="1"/>
</dbReference>
<dbReference type="SMART" id="SM00091">
    <property type="entry name" value="PAS"/>
    <property type="match status" value="1"/>
</dbReference>
<dbReference type="SUPFAM" id="SSF55874">
    <property type="entry name" value="ATPase domain of HSP90 chaperone/DNA topoisomerase II/histidine kinase"/>
    <property type="match status" value="2"/>
</dbReference>
<dbReference type="CDD" id="cd16936">
    <property type="entry name" value="HATPase_RsbW-like"/>
    <property type="match status" value="1"/>
</dbReference>
<dbReference type="PROSITE" id="PS50110">
    <property type="entry name" value="RESPONSE_REGULATORY"/>
    <property type="match status" value="1"/>
</dbReference>
<dbReference type="PRINTS" id="PR00344">
    <property type="entry name" value="BCTRLSENSOR"/>
</dbReference>
<evidence type="ECO:0000256" key="7">
    <source>
        <dbReference type="ARBA" id="ARBA00023012"/>
    </source>
</evidence>
<comment type="subcellular location">
    <subcellularLocation>
        <location evidence="2">Cell membrane</location>
    </subcellularLocation>
</comment>
<dbReference type="Gene3D" id="3.60.40.10">
    <property type="entry name" value="PPM-type phosphatase domain"/>
    <property type="match status" value="1"/>
</dbReference>
<dbReference type="Pfam" id="PF07228">
    <property type="entry name" value="SpoIIE"/>
    <property type="match status" value="1"/>
</dbReference>
<dbReference type="PANTHER" id="PTHR43547">
    <property type="entry name" value="TWO-COMPONENT HISTIDINE KINASE"/>
    <property type="match status" value="1"/>
</dbReference>
<dbReference type="CDD" id="cd00130">
    <property type="entry name" value="PAS"/>
    <property type="match status" value="1"/>
</dbReference>
<dbReference type="Pfam" id="PF13581">
    <property type="entry name" value="HATPase_c_2"/>
    <property type="match status" value="1"/>
</dbReference>
<evidence type="ECO:0000256" key="3">
    <source>
        <dbReference type="ARBA" id="ARBA00012438"/>
    </source>
</evidence>
<evidence type="ECO:0000256" key="6">
    <source>
        <dbReference type="ARBA" id="ARBA00022777"/>
    </source>
</evidence>
<dbReference type="PROSITE" id="PS50109">
    <property type="entry name" value="HIS_KIN"/>
    <property type="match status" value="1"/>
</dbReference>
<organism evidence="13 14">
    <name type="scientific">Mycobacterium angelicum</name>
    <dbReference type="NCBI Taxonomy" id="470074"/>
    <lineage>
        <taxon>Bacteria</taxon>
        <taxon>Bacillati</taxon>
        <taxon>Actinomycetota</taxon>
        <taxon>Actinomycetes</taxon>
        <taxon>Mycobacteriales</taxon>
        <taxon>Mycobacteriaceae</taxon>
        <taxon>Mycobacterium</taxon>
    </lineage>
</organism>
<keyword evidence="6" id="KW-0418">Kinase</keyword>